<evidence type="ECO:0000256" key="1">
    <source>
        <dbReference type="ARBA" id="ARBA00006284"/>
    </source>
</evidence>
<gene>
    <name evidence="5" type="ORF">EXD82_02875</name>
</gene>
<sequence length="382" mass="41006">MNILVAVDSFKGSLSSLEAGQAIAEGIKNASDNFNVEVLPVADGGEGTYKAIGDYLDGEFIELYVTDSLGNKIKVEYSIINSGGKHTAVIETAQACGLPDVPKELRNPLYTTTYGLGEMILDAIKKGCRNFIIGLGGSSTNDCGIGMLQALGYKFLDDNMQNVGYGGINLEKIRYIDPSNANEFIPKCNFRIACDVDNPLYGKNGAAYIYAPQKGATPEIVEKLDSGMKSFSNLCADFYGEDISSTPGCGAAGGLGFAFMRFLNTKLESGIKIVLDEIVFEKHVKNCDIVVTGEGRMDNQTAMGKAPAGITEIAQRYGKKVIAIAGSLDDDISECNKIGIISCFSSINKISTLDEALNKDNAYRNLVSTTTQIFRLINELSN</sequence>
<dbReference type="InterPro" id="IPR036129">
    <property type="entry name" value="Glycerate_kinase_sf"/>
</dbReference>
<dbReference type="PANTHER" id="PTHR21599">
    <property type="entry name" value="GLYCERATE KINASE"/>
    <property type="match status" value="1"/>
</dbReference>
<evidence type="ECO:0000313" key="6">
    <source>
        <dbReference type="Proteomes" id="UP000317863"/>
    </source>
</evidence>
<dbReference type="Gene3D" id="3.90.1510.10">
    <property type="entry name" value="Glycerate kinase, domain 2"/>
    <property type="match status" value="1"/>
</dbReference>
<dbReference type="InterPro" id="IPR004381">
    <property type="entry name" value="Glycerate_kinase"/>
</dbReference>
<keyword evidence="3 4" id="KW-0418">Kinase</keyword>
<evidence type="ECO:0000313" key="5">
    <source>
        <dbReference type="EMBL" id="TQQ85057.1"/>
    </source>
</evidence>
<protein>
    <submittedName>
        <fullName evidence="5">Glycerate kinase</fullName>
    </submittedName>
</protein>
<dbReference type="InterPro" id="IPR018193">
    <property type="entry name" value="Glyc_kinase_flavodox-like_fold"/>
</dbReference>
<dbReference type="PIRSF" id="PIRSF006078">
    <property type="entry name" value="GlxK"/>
    <property type="match status" value="1"/>
</dbReference>
<dbReference type="SUPFAM" id="SSF110738">
    <property type="entry name" value="Glycerate kinase I"/>
    <property type="match status" value="1"/>
</dbReference>
<reference evidence="5 6" key="1">
    <citation type="submission" date="2019-02" db="EMBL/GenBank/DDBJ databases">
        <title>Peptostreptococcaceae bacterium ZHW00191 nov., a new bacterium isolated from the human gut.</title>
        <authorList>
            <person name="Zhou H.-W."/>
            <person name="Chen X.-J."/>
        </authorList>
    </citation>
    <scope>NUCLEOTIDE SEQUENCE [LARGE SCALE GENOMIC DNA]</scope>
    <source>
        <strain evidence="5 6">ZHW00191</strain>
    </source>
</reference>
<dbReference type="GO" id="GO:0031388">
    <property type="term" value="P:organic acid phosphorylation"/>
    <property type="evidence" value="ECO:0007669"/>
    <property type="project" value="UniProtKB-UniRule"/>
</dbReference>
<dbReference type="NCBIfam" id="TIGR00045">
    <property type="entry name" value="glycerate kinase"/>
    <property type="match status" value="1"/>
</dbReference>
<accession>A0A544QWJ3</accession>
<dbReference type="GO" id="GO:0008887">
    <property type="term" value="F:glycerate kinase activity"/>
    <property type="evidence" value="ECO:0007669"/>
    <property type="project" value="UniProtKB-UniRule"/>
</dbReference>
<evidence type="ECO:0000256" key="3">
    <source>
        <dbReference type="ARBA" id="ARBA00022777"/>
    </source>
</evidence>
<comment type="caution">
    <text evidence="5">The sequence shown here is derived from an EMBL/GenBank/DDBJ whole genome shotgun (WGS) entry which is preliminary data.</text>
</comment>
<keyword evidence="6" id="KW-1185">Reference proteome</keyword>
<name>A0A544QWJ3_9FIRM</name>
<evidence type="ECO:0000256" key="2">
    <source>
        <dbReference type="ARBA" id="ARBA00022679"/>
    </source>
</evidence>
<dbReference type="Pfam" id="PF02595">
    <property type="entry name" value="Gly_kinase"/>
    <property type="match status" value="1"/>
</dbReference>
<proteinExistence type="inferred from homology"/>
<dbReference type="RefSeq" id="WP_142535413.1">
    <property type="nucleotide sequence ID" value="NZ_SGJB01000004.1"/>
</dbReference>
<dbReference type="EMBL" id="SGJB01000004">
    <property type="protein sequence ID" value="TQQ85057.1"/>
    <property type="molecule type" value="Genomic_DNA"/>
</dbReference>
<keyword evidence="2 4" id="KW-0808">Transferase</keyword>
<dbReference type="PANTHER" id="PTHR21599:SF0">
    <property type="entry name" value="GLYCERATE KINASE"/>
    <property type="match status" value="1"/>
</dbReference>
<dbReference type="Proteomes" id="UP000317863">
    <property type="component" value="Unassembled WGS sequence"/>
</dbReference>
<dbReference type="InterPro" id="IPR018197">
    <property type="entry name" value="Glycerate_kinase_RE-like"/>
</dbReference>
<dbReference type="OrthoDB" id="9774290at2"/>
<evidence type="ECO:0000256" key="4">
    <source>
        <dbReference type="PIRNR" id="PIRNR006078"/>
    </source>
</evidence>
<dbReference type="AlphaFoldDB" id="A0A544QWJ3"/>
<dbReference type="Gene3D" id="3.40.50.10350">
    <property type="entry name" value="Glycerate kinase, domain 1"/>
    <property type="match status" value="1"/>
</dbReference>
<comment type="similarity">
    <text evidence="1 4">Belongs to the glycerate kinase type-1 family.</text>
</comment>
<organism evidence="5 6">
    <name type="scientific">Peptacetobacter hominis</name>
    <dbReference type="NCBI Taxonomy" id="2743610"/>
    <lineage>
        <taxon>Bacteria</taxon>
        <taxon>Bacillati</taxon>
        <taxon>Bacillota</taxon>
        <taxon>Clostridia</taxon>
        <taxon>Peptostreptococcales</taxon>
        <taxon>Peptostreptococcaceae</taxon>
        <taxon>Peptacetobacter</taxon>
    </lineage>
</organism>